<organism evidence="1 2">
    <name type="scientific">Bacteroides caccae</name>
    <dbReference type="NCBI Taxonomy" id="47678"/>
    <lineage>
        <taxon>Bacteria</taxon>
        <taxon>Pseudomonadati</taxon>
        <taxon>Bacteroidota</taxon>
        <taxon>Bacteroidia</taxon>
        <taxon>Bacteroidales</taxon>
        <taxon>Bacteroidaceae</taxon>
        <taxon>Bacteroides</taxon>
    </lineage>
</organism>
<sequence length="196" mass="20957">MAETKTVRPIAMGVGAIRIADVGDGVPGTDFTTLPLPTKSSVAFNFADPKEVKIDIEGSPEPLYVEFVKDTTDYIEFSIPTPSNDTIALLAGGTVDKGEELSPKDVWNKPTDIPSINKTFQCETLPKKGKKVVYTVVNGKIAAKISQAPGAEQAELLLVRVYVQAAITEKGETKTAFMREVTDAAPKTKAAKTASK</sequence>
<dbReference type="EMBL" id="QSCS01000011">
    <property type="protein sequence ID" value="RGY26414.1"/>
    <property type="molecule type" value="Genomic_DNA"/>
</dbReference>
<protein>
    <submittedName>
        <fullName evidence="1">Uncharacterized protein</fullName>
    </submittedName>
</protein>
<name>A0A413J5C4_9BACE</name>
<evidence type="ECO:0000313" key="1">
    <source>
        <dbReference type="EMBL" id="RGY26414.1"/>
    </source>
</evidence>
<dbReference type="Proteomes" id="UP000284431">
    <property type="component" value="Unassembled WGS sequence"/>
</dbReference>
<evidence type="ECO:0000313" key="2">
    <source>
        <dbReference type="Proteomes" id="UP000284431"/>
    </source>
</evidence>
<reference evidence="1 2" key="1">
    <citation type="submission" date="2018-08" db="EMBL/GenBank/DDBJ databases">
        <title>A genome reference for cultivated species of the human gut microbiota.</title>
        <authorList>
            <person name="Zou Y."/>
            <person name="Xue W."/>
            <person name="Luo G."/>
        </authorList>
    </citation>
    <scope>NUCLEOTIDE SEQUENCE [LARGE SCALE GENOMIC DNA]</scope>
    <source>
        <strain evidence="1 2">OF02-6LB</strain>
    </source>
</reference>
<proteinExistence type="predicted"/>
<comment type="caution">
    <text evidence="1">The sequence shown here is derived from an EMBL/GenBank/DDBJ whole genome shotgun (WGS) entry which is preliminary data.</text>
</comment>
<dbReference type="AlphaFoldDB" id="A0A413J5C4"/>
<dbReference type="RefSeq" id="WP_122134314.1">
    <property type="nucleotide sequence ID" value="NZ_QSCQ01000011.1"/>
</dbReference>
<accession>A0A413J5C4</accession>
<gene>
    <name evidence="1" type="ORF">DXA49_08960</name>
</gene>